<protein>
    <recommendedName>
        <fullName evidence="4">Transmembrane protein</fullName>
    </recommendedName>
</protein>
<gene>
    <name evidence="2" type="ORF">RVH17_16305</name>
</gene>
<evidence type="ECO:0008006" key="4">
    <source>
        <dbReference type="Google" id="ProtNLM"/>
    </source>
</evidence>
<comment type="caution">
    <text evidence="2">The sequence shown here is derived from an EMBL/GenBank/DDBJ whole genome shotgun (WGS) entry which is preliminary data.</text>
</comment>
<evidence type="ECO:0000256" key="1">
    <source>
        <dbReference type="SAM" id="Phobius"/>
    </source>
</evidence>
<feature type="transmembrane region" description="Helical" evidence="1">
    <location>
        <begin position="58"/>
        <end position="75"/>
    </location>
</feature>
<feature type="transmembrane region" description="Helical" evidence="1">
    <location>
        <begin position="87"/>
        <end position="104"/>
    </location>
</feature>
<dbReference type="RefSeq" id="WP_237958616.1">
    <property type="nucleotide sequence ID" value="NZ_BAAFKU010000024.1"/>
</dbReference>
<reference evidence="2" key="1">
    <citation type="submission" date="2023-10" db="EMBL/GenBank/DDBJ databases">
        <title>Genome Sequence of the Bacteria from From Gut Wall in Crohn's Disease.</title>
        <authorList>
            <person name="Rodriguez-Palacios A."/>
        </authorList>
    </citation>
    <scope>NUCLEOTIDE SEQUENCE</scope>
    <source>
        <strain evidence="2">CavFT-hAR58</strain>
    </source>
</reference>
<dbReference type="AlphaFoldDB" id="A0AAE4RZ66"/>
<evidence type="ECO:0000313" key="3">
    <source>
        <dbReference type="Proteomes" id="UP001181347"/>
    </source>
</evidence>
<keyword evidence="1" id="KW-0472">Membrane</keyword>
<dbReference type="EMBL" id="JAWDES010000006">
    <property type="protein sequence ID" value="MDU0261647.1"/>
    <property type="molecule type" value="Genomic_DNA"/>
</dbReference>
<accession>A0AAE4RZ66</accession>
<dbReference type="Proteomes" id="UP001181347">
    <property type="component" value="Unassembled WGS sequence"/>
</dbReference>
<keyword evidence="1" id="KW-0812">Transmembrane</keyword>
<sequence length="128" mass="14280">MGHIGTVSVKRHKDNKTFPLRQVPERAVFVLFDSWETGFLPLFFALFSRPMTALPSHLPAFSFFGGSLFPSGGLSRSVAVSSSSRQQTFFFFGGSLFLSAVFLVPQRFSSVFFRVRGGLHFARLFFAA</sequence>
<keyword evidence="1" id="KW-1133">Transmembrane helix</keyword>
<proteinExistence type="predicted"/>
<name>A0AAE4RZ66_9BACT</name>
<evidence type="ECO:0000313" key="2">
    <source>
        <dbReference type="EMBL" id="MDU0261647.1"/>
    </source>
</evidence>
<organism evidence="2 3">
    <name type="scientific">Alistipes finegoldii</name>
    <dbReference type="NCBI Taxonomy" id="214856"/>
    <lineage>
        <taxon>Bacteria</taxon>
        <taxon>Pseudomonadati</taxon>
        <taxon>Bacteroidota</taxon>
        <taxon>Bacteroidia</taxon>
        <taxon>Bacteroidales</taxon>
        <taxon>Rikenellaceae</taxon>
        <taxon>Alistipes</taxon>
    </lineage>
</organism>